<feature type="coiled-coil region" evidence="10">
    <location>
        <begin position="710"/>
        <end position="814"/>
    </location>
</feature>
<feature type="compositionally biased region" description="Basic and acidic residues" evidence="11">
    <location>
        <begin position="533"/>
        <end position="550"/>
    </location>
</feature>
<feature type="compositionally biased region" description="Basic and acidic residues" evidence="11">
    <location>
        <begin position="1569"/>
        <end position="1587"/>
    </location>
</feature>
<evidence type="ECO:0000256" key="2">
    <source>
        <dbReference type="ARBA" id="ARBA00022490"/>
    </source>
</evidence>
<keyword evidence="6 10" id="KW-0175">Coiled coil</keyword>
<dbReference type="GO" id="GO:0090307">
    <property type="term" value="P:mitotic spindle assembly"/>
    <property type="evidence" value="ECO:0007669"/>
    <property type="project" value="TreeGrafter"/>
</dbReference>
<keyword evidence="13" id="KW-1185">Reference proteome</keyword>
<dbReference type="Gene3D" id="3.40.850.10">
    <property type="entry name" value="Kinesin motor domain"/>
    <property type="match status" value="1"/>
</dbReference>
<dbReference type="GeneID" id="113414018"/>
<feature type="coiled-coil region" evidence="10">
    <location>
        <begin position="1351"/>
        <end position="1420"/>
    </location>
</feature>
<feature type="compositionally biased region" description="Polar residues" evidence="11">
    <location>
        <begin position="1591"/>
        <end position="1600"/>
    </location>
</feature>
<dbReference type="PROSITE" id="PS50067">
    <property type="entry name" value="KINESIN_MOTOR_2"/>
    <property type="match status" value="1"/>
</dbReference>
<feature type="region of interest" description="Disordered" evidence="11">
    <location>
        <begin position="527"/>
        <end position="563"/>
    </location>
</feature>
<dbReference type="SMART" id="SM00129">
    <property type="entry name" value="KISc"/>
    <property type="match status" value="1"/>
</dbReference>
<dbReference type="InterPro" id="IPR047149">
    <property type="entry name" value="KIF11-like"/>
</dbReference>
<dbReference type="Pfam" id="PF00225">
    <property type="entry name" value="Kinesin"/>
    <property type="match status" value="1"/>
</dbReference>
<proteinExistence type="inferred from homology"/>
<protein>
    <submittedName>
        <fullName evidence="14">Kinesin-like protein KIF20B</fullName>
    </submittedName>
</protein>
<dbReference type="GO" id="GO:0008574">
    <property type="term" value="F:plus-end-directed microtubule motor activity"/>
    <property type="evidence" value="ECO:0007669"/>
    <property type="project" value="TreeGrafter"/>
</dbReference>
<feature type="coiled-coil region" evidence="10">
    <location>
        <begin position="1206"/>
        <end position="1326"/>
    </location>
</feature>
<dbReference type="InterPro" id="IPR027417">
    <property type="entry name" value="P-loop_NTPase"/>
</dbReference>
<dbReference type="PRINTS" id="PR00380">
    <property type="entry name" value="KINESINHEAVY"/>
</dbReference>
<keyword evidence="3" id="KW-0597">Phosphoprotein</keyword>
<sequence length="1854" mass="211347">MEADLHKQTVSRPSFLSAVKLSPRPELVDVTDVKKNLYGDFSSTFNISQRESLESKERIHVCLRVKPILELEKEHDTQGCVSVVDSTSIILKAPKGSKTFRLSEKNLRQLVQKYTFSQVFGPKTTQEELFDGAVKQPVLDFLRGHSRLIFTYGVTNAGKTHTYQGTDEDKGILPRTLDMLFQSIENKLYPDMNLKPHRCRDYRNLSKEEVREEISLKNLLLRLLKEVDCNSNSSRTTDNCEDKKEPEKEADQSDFEDQSGVKFSVWVSFFEIYNECIYDLLLPISNDKKRKMLRLALDIKGYSYVKDLQWIQVSNSNEAYKLMKVGLRHQSYGSTKLNANSSRSHSIFTVKMLKIDSETMRVMQVNELFLCDLAGSERCTRTCNKGERLKESGNINTSLLILGKCIGALKSNQQTKLQQHIPFRESKLTHFFQGFFSGKGKVCMIVNVSQSPSAYDETLNVLKFSAIAQKVMVLDPESPQVERVDQVSFIKTESESILDDGMRLPTKRATIFWEGTLEDVMEDEEELVEDGSEEHQGDCLADDTHGKEADPTDQMESQLEGEDSDIIIKKEEYQKLLYIIDELKNKLIEEKKAKLYTELNIRKEVTQECFQYFSAKESDLKKIFSDKEEIMATTCEERMMIYKDLVKDCIVLPDGQGGAEETLKEDEKAGGEDGEPGSVADLPSMVGSLQQNVADIKQQAEMAFDMLDALEEPQLTIERLEKQLADVTAELAHSQEDLCSKNKAAVMQEDKLGESTKVLQDATEKMALQNKHIQELSQAVKEKDKEISQLQTLVAHLEATIKDSEITIATIKQQIEQENCSESKEKSIGSRRKRYLERDEEGPPSKQGFIHNSSKDAIVSEKADETQPHPLKEKGDMVALEEKNKMLEVQVASLKEKLEKEKNEKEGFSSEIARLSQALSSEKERVSGLKRKLQQQQIIQEQATLELAMLKERNKGHEEKIQVLLQEIGAASQITVEEKSQVKTLEAELGLLNRLGSACPMVEVDLANQENISRDKLLPTPLNADEKSSFHCSIEGIWKISQQIINASSQKSSSIADLMQQVEQLQMKTLEADEENSQLKLKLSETISQRDAFVQEKTSLLNQLRDLEQKNSFYVEKCKEEENRAVEKIKTNEDLLEECRAKDVRIVSLEQIVKEKESAILVMKQSIQDMEGKLGISEAKIGKFMDQESQLRVEVLDLKRLNEVGREKLKQVTKELKEELSKSTDLSSRLQAEIQQKDEEFADLKEKLADSKKQIEQVQRQVGSMRAEEKLLRSKVNELEKAKGQLTEELDLKQRTIQQFKKDDLSKKLEDLLQQYQNSCEDVLCKEKIIDDMRLTLEEQEQTQYEQDQILQATLAENERCKAELKEWGKRYQELKEQKNDMRPQDINEGCEKDANLLQLKELQEKLEECKEQHETDRRKWLAEKTHLITQAKVAETLRNKEMKKFAGNKEYYAKQLKEAEKGVAEKDNELQRWRVERDQLVAALEVQLSSLISSNVQKDKEMEELKKMVPQSSGKEHKTIAEGLRDDDSKKLTEIGCENIASAGSNGAEKTQVEESSDSNQHALSSCDKNDPRPGSQRRRDPDFADRCPSSASSQQETVISDHATKLRILKEKQTNLSNCNTTVNGSSLQQSSKVSSGDNIQDQPDTVLDSYEGDQISRFPKPELEIQFSPLQPTKLEVKHQGSPSTVTLKVPRTRKRKSCTMDEDSLKNENEKNIKLPANMNAWSDSLTRQGKKIAPPNPTLRKNYSLRNKYSSNIQSMASPGGTLYKFGNLLQNSPTIIQTKAKKLMATMKSPKSTDEETVKKNDDKPKKAKRKLHSTNISTPVEFSGPAIFEDQKETHHEIIKRRLRMKK</sequence>
<organism evidence="13 14">
    <name type="scientific">Notechis scutatus</name>
    <name type="common">mainland tiger snake</name>
    <dbReference type="NCBI Taxonomy" id="8663"/>
    <lineage>
        <taxon>Eukaryota</taxon>
        <taxon>Metazoa</taxon>
        <taxon>Chordata</taxon>
        <taxon>Craniata</taxon>
        <taxon>Vertebrata</taxon>
        <taxon>Euteleostomi</taxon>
        <taxon>Lepidosauria</taxon>
        <taxon>Squamata</taxon>
        <taxon>Bifurcata</taxon>
        <taxon>Unidentata</taxon>
        <taxon>Episquamata</taxon>
        <taxon>Toxicofera</taxon>
        <taxon>Serpentes</taxon>
        <taxon>Colubroidea</taxon>
        <taxon>Elapidae</taxon>
        <taxon>Hydrophiinae</taxon>
        <taxon>Notechis</taxon>
    </lineage>
</organism>
<dbReference type="GO" id="GO:0005634">
    <property type="term" value="C:nucleus"/>
    <property type="evidence" value="ECO:0007669"/>
    <property type="project" value="TreeGrafter"/>
</dbReference>
<dbReference type="Proteomes" id="UP000504612">
    <property type="component" value="Unplaced"/>
</dbReference>
<evidence type="ECO:0000256" key="11">
    <source>
        <dbReference type="SAM" id="MobiDB-lite"/>
    </source>
</evidence>
<gene>
    <name evidence="14" type="primary">KIF20B</name>
</gene>
<dbReference type="KEGG" id="nss:113414018"/>
<dbReference type="PANTHER" id="PTHR47970">
    <property type="entry name" value="KINESIN-LIKE PROTEIN KIF11"/>
    <property type="match status" value="1"/>
</dbReference>
<keyword evidence="8" id="KW-0206">Cytoskeleton</keyword>
<dbReference type="PANTHER" id="PTHR47970:SF29">
    <property type="entry name" value="KINESIN FAMILY MEMBER 20B"/>
    <property type="match status" value="1"/>
</dbReference>
<keyword evidence="4 9" id="KW-0547">Nucleotide-binding</keyword>
<feature type="compositionally biased region" description="Basic and acidic residues" evidence="11">
    <location>
        <begin position="1515"/>
        <end position="1528"/>
    </location>
</feature>
<dbReference type="CTD" id="9585"/>
<feature type="coiled-coil region" evidence="10">
    <location>
        <begin position="877"/>
        <end position="967"/>
    </location>
</feature>
<feature type="region of interest" description="Disordered" evidence="11">
    <location>
        <begin position="1619"/>
        <end position="1649"/>
    </location>
</feature>
<feature type="coiled-coil region" evidence="10">
    <location>
        <begin position="1457"/>
        <end position="1484"/>
    </location>
</feature>
<feature type="domain" description="Kinesin motor" evidence="12">
    <location>
        <begin position="58"/>
        <end position="471"/>
    </location>
</feature>
<name>A0A6J1U6G0_9SAUR</name>
<evidence type="ECO:0000256" key="7">
    <source>
        <dbReference type="ARBA" id="ARBA00023175"/>
    </source>
</evidence>
<feature type="region of interest" description="Disordered" evidence="11">
    <location>
        <begin position="818"/>
        <end position="852"/>
    </location>
</feature>
<evidence type="ECO:0000259" key="12">
    <source>
        <dbReference type="PROSITE" id="PS50067"/>
    </source>
</evidence>
<accession>A0A6J1U6G0</accession>
<feature type="coiled-coil region" evidence="10">
    <location>
        <begin position="1055"/>
        <end position="1138"/>
    </location>
</feature>
<evidence type="ECO:0000256" key="10">
    <source>
        <dbReference type="SAM" id="Coils"/>
    </source>
</evidence>
<evidence type="ECO:0000256" key="8">
    <source>
        <dbReference type="ARBA" id="ARBA00023212"/>
    </source>
</evidence>
<evidence type="ECO:0000313" key="13">
    <source>
        <dbReference type="Proteomes" id="UP000504612"/>
    </source>
</evidence>
<feature type="compositionally biased region" description="Basic and acidic residues" evidence="11">
    <location>
        <begin position="661"/>
        <end position="671"/>
    </location>
</feature>
<reference evidence="14" key="1">
    <citation type="submission" date="2025-08" db="UniProtKB">
        <authorList>
            <consortium name="RefSeq"/>
        </authorList>
    </citation>
    <scope>IDENTIFICATION</scope>
</reference>
<dbReference type="GO" id="GO:0051231">
    <property type="term" value="P:spindle elongation"/>
    <property type="evidence" value="ECO:0007669"/>
    <property type="project" value="TreeGrafter"/>
</dbReference>
<dbReference type="GO" id="GO:0072686">
    <property type="term" value="C:mitotic spindle"/>
    <property type="evidence" value="ECO:0007669"/>
    <property type="project" value="TreeGrafter"/>
</dbReference>
<feature type="compositionally biased region" description="Basic and acidic residues" evidence="11">
    <location>
        <begin position="238"/>
        <end position="251"/>
    </location>
</feature>
<feature type="region of interest" description="Disordered" evidence="11">
    <location>
        <begin position="230"/>
        <end position="255"/>
    </location>
</feature>
<dbReference type="RefSeq" id="XP_026526472.1">
    <property type="nucleotide sequence ID" value="XM_026670687.1"/>
</dbReference>
<dbReference type="GO" id="GO:0005876">
    <property type="term" value="C:spindle microtubule"/>
    <property type="evidence" value="ECO:0007669"/>
    <property type="project" value="TreeGrafter"/>
</dbReference>
<evidence type="ECO:0000313" key="14">
    <source>
        <dbReference type="RefSeq" id="XP_026526472.1"/>
    </source>
</evidence>
<feature type="region of interest" description="Disordered" evidence="11">
    <location>
        <begin position="1790"/>
        <end position="1829"/>
    </location>
</feature>
<feature type="compositionally biased region" description="Basic and acidic residues" evidence="11">
    <location>
        <begin position="1797"/>
        <end position="1811"/>
    </location>
</feature>
<dbReference type="GO" id="GO:0007018">
    <property type="term" value="P:microtubule-based movement"/>
    <property type="evidence" value="ECO:0007669"/>
    <property type="project" value="InterPro"/>
</dbReference>
<dbReference type="GO" id="GO:0005524">
    <property type="term" value="F:ATP binding"/>
    <property type="evidence" value="ECO:0007669"/>
    <property type="project" value="UniProtKB-UniRule"/>
</dbReference>
<keyword evidence="5 9" id="KW-0067">ATP-binding</keyword>
<feature type="region of interest" description="Disordered" evidence="11">
    <location>
        <begin position="657"/>
        <end position="676"/>
    </location>
</feature>
<feature type="binding site" evidence="9">
    <location>
        <begin position="153"/>
        <end position="160"/>
    </location>
    <ligand>
        <name>ATP</name>
        <dbReference type="ChEBI" id="CHEBI:30616"/>
    </ligand>
</feature>
<evidence type="ECO:0000256" key="1">
    <source>
        <dbReference type="ARBA" id="ARBA00004186"/>
    </source>
</evidence>
<feature type="compositionally biased region" description="Low complexity" evidence="11">
    <location>
        <begin position="1628"/>
        <end position="1638"/>
    </location>
</feature>
<evidence type="ECO:0000256" key="4">
    <source>
        <dbReference type="ARBA" id="ARBA00022741"/>
    </source>
</evidence>
<comment type="subcellular location">
    <subcellularLocation>
        <location evidence="1">Cytoplasm</location>
        <location evidence="1">Cytoskeleton</location>
        <location evidence="1">Spindle</location>
    </subcellularLocation>
</comment>
<dbReference type="InterPro" id="IPR036961">
    <property type="entry name" value="Kinesin_motor_dom_sf"/>
</dbReference>
<evidence type="ECO:0000256" key="5">
    <source>
        <dbReference type="ARBA" id="ARBA00022840"/>
    </source>
</evidence>
<evidence type="ECO:0000256" key="3">
    <source>
        <dbReference type="ARBA" id="ARBA00022553"/>
    </source>
</evidence>
<evidence type="ECO:0000256" key="6">
    <source>
        <dbReference type="ARBA" id="ARBA00023054"/>
    </source>
</evidence>
<dbReference type="GO" id="GO:0008017">
    <property type="term" value="F:microtubule binding"/>
    <property type="evidence" value="ECO:0007669"/>
    <property type="project" value="InterPro"/>
</dbReference>
<feature type="region of interest" description="Disordered" evidence="11">
    <location>
        <begin position="1507"/>
        <end position="1528"/>
    </location>
</feature>
<dbReference type="InterPro" id="IPR001752">
    <property type="entry name" value="Kinesin_motor_dom"/>
</dbReference>
<keyword evidence="7 9" id="KW-0505">Motor protein</keyword>
<keyword evidence="2" id="KW-0963">Cytoplasm</keyword>
<dbReference type="SUPFAM" id="SSF52540">
    <property type="entry name" value="P-loop containing nucleoside triphosphate hydrolases"/>
    <property type="match status" value="1"/>
</dbReference>
<comment type="similarity">
    <text evidence="9">Belongs to the TRAFAC class myosin-kinesin ATPase superfamily. Kinesin family.</text>
</comment>
<feature type="region of interest" description="Disordered" evidence="11">
    <location>
        <begin position="1544"/>
        <end position="1602"/>
    </location>
</feature>
<evidence type="ECO:0000256" key="9">
    <source>
        <dbReference type="PROSITE-ProRule" id="PRU00283"/>
    </source>
</evidence>